<feature type="compositionally biased region" description="Basic residues" evidence="1">
    <location>
        <begin position="74"/>
        <end position="83"/>
    </location>
</feature>
<keyword evidence="3" id="KW-1185">Reference proteome</keyword>
<reference evidence="3" key="1">
    <citation type="submission" date="2016-10" db="EMBL/GenBank/DDBJ databases">
        <authorList>
            <person name="Varghese N."/>
            <person name="Submissions S."/>
        </authorList>
    </citation>
    <scope>NUCLEOTIDE SEQUENCE [LARGE SCALE GENOMIC DNA]</scope>
    <source>
        <strain evidence="3">LMG 26031</strain>
    </source>
</reference>
<evidence type="ECO:0000313" key="2">
    <source>
        <dbReference type="EMBL" id="SEK07714.1"/>
    </source>
</evidence>
<evidence type="ECO:0000313" key="3">
    <source>
        <dbReference type="Proteomes" id="UP000198866"/>
    </source>
</evidence>
<accession>A0A1H7E202</accession>
<dbReference type="AlphaFoldDB" id="A0A1H7E202"/>
<name>A0A1H7E202_9BURK</name>
<feature type="region of interest" description="Disordered" evidence="1">
    <location>
        <begin position="47"/>
        <end position="113"/>
    </location>
</feature>
<feature type="region of interest" description="Disordered" evidence="1">
    <location>
        <begin position="168"/>
        <end position="187"/>
    </location>
</feature>
<dbReference type="EMBL" id="FNYE01000039">
    <property type="protein sequence ID" value="SEK07714.1"/>
    <property type="molecule type" value="Genomic_DNA"/>
</dbReference>
<gene>
    <name evidence="2" type="ORF">SAMN05192539_103938</name>
</gene>
<protein>
    <submittedName>
        <fullName evidence="2">Uncharacterized protein</fullName>
    </submittedName>
</protein>
<dbReference type="STRING" id="667676.SAMN05192539_103938"/>
<organism evidence="2 3">
    <name type="scientific">Paraburkholderia diazotrophica</name>
    <dbReference type="NCBI Taxonomy" id="667676"/>
    <lineage>
        <taxon>Bacteria</taxon>
        <taxon>Pseudomonadati</taxon>
        <taxon>Pseudomonadota</taxon>
        <taxon>Betaproteobacteria</taxon>
        <taxon>Burkholderiales</taxon>
        <taxon>Burkholderiaceae</taxon>
        <taxon>Paraburkholderia</taxon>
    </lineage>
</organism>
<proteinExistence type="predicted"/>
<evidence type="ECO:0000256" key="1">
    <source>
        <dbReference type="SAM" id="MobiDB-lite"/>
    </source>
</evidence>
<dbReference type="Proteomes" id="UP000198866">
    <property type="component" value="Unassembled WGS sequence"/>
</dbReference>
<feature type="region of interest" description="Disordered" evidence="1">
    <location>
        <begin position="1"/>
        <end position="29"/>
    </location>
</feature>
<sequence length="224" mass="24538">MMIEGECTTGSRQLTDGCGPAEAEERSGSRCAMLPAEIRAEIRAEVRTEALGGKKAPAGRDRSGAGLDKSSPVLKRRSHVTRIKKPEQSKKTPVSGCRRPGEALSRAKGPPRTRATLAVPVRRINPSRVNSPFLRAQTHASAVAAHRLPCLLELRSLRPRARRMRARRACGADTLQRQRPADEAHPELLRDRVAPAVERRVGEFLDASAHDAYEWSCALPLFSS</sequence>